<evidence type="ECO:0000313" key="2">
    <source>
        <dbReference type="Proteomes" id="UP001281147"/>
    </source>
</evidence>
<proteinExistence type="predicted"/>
<accession>A0ACC3P0E7</accession>
<keyword evidence="2" id="KW-1185">Reference proteome</keyword>
<comment type="caution">
    <text evidence="1">The sequence shown here is derived from an EMBL/GenBank/DDBJ whole genome shotgun (WGS) entry which is preliminary data.</text>
</comment>
<dbReference type="EMBL" id="JAUTXU010000001">
    <property type="protein sequence ID" value="KAK3725938.1"/>
    <property type="molecule type" value="Genomic_DNA"/>
</dbReference>
<reference evidence="1" key="1">
    <citation type="submission" date="2023-07" db="EMBL/GenBank/DDBJ databases">
        <title>Black Yeasts Isolated from many extreme environments.</title>
        <authorList>
            <person name="Coleine C."/>
            <person name="Stajich J.E."/>
            <person name="Selbmann L."/>
        </authorList>
    </citation>
    <scope>NUCLEOTIDE SEQUENCE</scope>
    <source>
        <strain evidence="1">CCFEE 5714</strain>
    </source>
</reference>
<sequence length="1312" mass="143426">MPTQSSPFNSAFRDYDHEHEEQYDSPSTRPLSGPGTSRQSRRLQLRNAGFRGAALPTRKVTPKSMSSSNWSSVSGFPGSSDNENMSPTGGRRSTPVNEKRVSSGVLQEIGNSTLTRPKKPRPRMSSSKLFATEPSTREEVYAGMPTSPPLTKTNIRPRTVKNRAKVSHQRRSMSAETSKYIEHLETELAATQSQLSKINSPSVTRVQSSKMRNMNTETRQLQKELEGWEARYEQRVQEEMDKHFEIESGLRSQIRSLEQEAEETKFKVEELETRLETTVQNMEAVETANVNLEKRIEIMSELLTASPTKIDLHAQTHGKAKKHVRPKSMLPRFPTASSLMGSPERQPQTQPTSPLLQFSSDSPVLQASSSHGVFTALDYSPEVSDYISEAESVFSEASATGDSMTSAEDFGLPPSLNPWSMPPPDNSRSRPMRRMRRFGAGSVGPKPLILPYTSHCEHLPPASAPPLERSETSPAIFTLLDSSSREGDSVLPERRRASTIANEMRSASLAASPFPNVELEDVTERTMMSLSSPPSAQSPATTRYFSSVGPTAGRNLMEELTAVCTDQSTSSISQSCPRRDGSDQVDSDGYFPLGSSDANGSTTLVPQLAIPISKSSEAFPTSTRTTPSPPAHRWSHSRSLRTPVGPSVSFFDRLRALFGDLWRSPLDVARYLVQTAQARMRIPQRLVNVQWWLVGVLLGPMAKRRILTHSGCCNDLEEQPLLPEGTPHRDAEVDRMAYGTLHETPSTPARRLAARGTNGARDSRRCYHSRAKHSPLVWIKFSLTLAFAIGAAFKDGPASLLKTALWPSRVHHLHIVDIIFPDIRSTVNMNGNTNGAADSSGPVPLWIAGEEVTTSTTFDVIGPKDGKKLWSSSSISPEQATQAVEAAHTAFKTWRKAKPAQIRSILLKAADIFEQRQEEISKYMIEETGALEGFTGFNVTVTAENLRDVAGRAANILGAIPQTGTPGQAAFLFKEPYGVNFGIAPWNAPLILGTRAFLYAIASGNTVILKGSELCPRTFWALGSVMKQAGLPDGVLSVIYHQTSDAAAVANTIIEHPHVRKVNFTGSTMTGSIIASKAGKELKPVLMELGGKASAIVCEDADLDKAAMQVALGSFLHAGQICMATERVLVNRKVIEPFAEALKGASEKVYAPSGEAPLLVASNTVEKNHKLLDDAKNKGAKVMYGDINAKEQSKNRIRPVIVSDVKKDMDIFYTESFGPTVSLIAVDSDDDAVEIANDTEYGLSGAIFTENLGRGLKIAKEIDSGAIHINSMSVHDESMLPHGGVKKSGWGRFNAQWGIEEFLKLKTVTYME</sequence>
<name>A0ACC3P0E7_9PEZI</name>
<protein>
    <submittedName>
        <fullName evidence="1">Uncharacterized protein</fullName>
    </submittedName>
</protein>
<evidence type="ECO:0000313" key="1">
    <source>
        <dbReference type="EMBL" id="KAK3725938.1"/>
    </source>
</evidence>
<organism evidence="1 2">
    <name type="scientific">Vermiconidia calcicola</name>
    <dbReference type="NCBI Taxonomy" id="1690605"/>
    <lineage>
        <taxon>Eukaryota</taxon>
        <taxon>Fungi</taxon>
        <taxon>Dikarya</taxon>
        <taxon>Ascomycota</taxon>
        <taxon>Pezizomycotina</taxon>
        <taxon>Dothideomycetes</taxon>
        <taxon>Dothideomycetidae</taxon>
        <taxon>Mycosphaerellales</taxon>
        <taxon>Extremaceae</taxon>
        <taxon>Vermiconidia</taxon>
    </lineage>
</organism>
<gene>
    <name evidence="1" type="ORF">LTR37_000086</name>
</gene>
<dbReference type="Proteomes" id="UP001281147">
    <property type="component" value="Unassembled WGS sequence"/>
</dbReference>